<keyword evidence="5" id="KW-1185">Reference proteome</keyword>
<dbReference type="CDD" id="cd20407">
    <property type="entry name" value="Tudor_AKAP1"/>
    <property type="match status" value="1"/>
</dbReference>
<dbReference type="OrthoDB" id="10069557at2759"/>
<dbReference type="AlphaFoldDB" id="A0A8S1D3V4"/>
<gene>
    <name evidence="4" type="ORF">CLODIP_2_CD13039</name>
</gene>
<dbReference type="PROSITE" id="PS50304">
    <property type="entry name" value="TUDOR"/>
    <property type="match status" value="1"/>
</dbReference>
<comment type="caution">
    <text evidence="4">The sequence shown here is derived from an EMBL/GenBank/DDBJ whole genome shotgun (WGS) entry which is preliminary data.</text>
</comment>
<evidence type="ECO:0000256" key="2">
    <source>
        <dbReference type="SAM" id="MobiDB-lite"/>
    </source>
</evidence>
<dbReference type="Gene3D" id="2.40.50.90">
    <property type="match status" value="1"/>
</dbReference>
<dbReference type="GO" id="GO:0010468">
    <property type="term" value="P:regulation of gene expression"/>
    <property type="evidence" value="ECO:0007669"/>
    <property type="project" value="UniProtKB-ARBA"/>
</dbReference>
<dbReference type="InterPro" id="IPR047368">
    <property type="entry name" value="KH-I_AKAP1"/>
</dbReference>
<feature type="compositionally biased region" description="Low complexity" evidence="2">
    <location>
        <begin position="165"/>
        <end position="176"/>
    </location>
</feature>
<dbReference type="SMART" id="SM00333">
    <property type="entry name" value="TUDOR"/>
    <property type="match status" value="1"/>
</dbReference>
<feature type="compositionally biased region" description="Low complexity" evidence="2">
    <location>
        <begin position="254"/>
        <end position="271"/>
    </location>
</feature>
<dbReference type="GO" id="GO:0005739">
    <property type="term" value="C:mitochondrion"/>
    <property type="evidence" value="ECO:0007669"/>
    <property type="project" value="UniProtKB-ARBA"/>
</dbReference>
<evidence type="ECO:0000313" key="4">
    <source>
        <dbReference type="EMBL" id="CAB3375076.1"/>
    </source>
</evidence>
<keyword evidence="1" id="KW-0694">RNA-binding</keyword>
<dbReference type="PANTHER" id="PTHR22948:SF65">
    <property type="entry name" value="A-KINASE ANCHORING PROTEIN 1"/>
    <property type="match status" value="1"/>
</dbReference>
<dbReference type="Pfam" id="PF00013">
    <property type="entry name" value="KH_1"/>
    <property type="match status" value="1"/>
</dbReference>
<evidence type="ECO:0000256" key="1">
    <source>
        <dbReference type="PROSITE-ProRule" id="PRU00117"/>
    </source>
</evidence>
<dbReference type="SUPFAM" id="SSF63748">
    <property type="entry name" value="Tudor/PWWP/MBT"/>
    <property type="match status" value="1"/>
</dbReference>
<dbReference type="InterPro" id="IPR036612">
    <property type="entry name" value="KH_dom_type_1_sf"/>
</dbReference>
<dbReference type="Proteomes" id="UP000494165">
    <property type="component" value="Unassembled WGS sequence"/>
</dbReference>
<dbReference type="InterPro" id="IPR004087">
    <property type="entry name" value="KH_dom"/>
</dbReference>
<dbReference type="EMBL" id="CADEPI010000107">
    <property type="protein sequence ID" value="CAB3375076.1"/>
    <property type="molecule type" value="Genomic_DNA"/>
</dbReference>
<feature type="domain" description="Tudor" evidence="3">
    <location>
        <begin position="494"/>
        <end position="559"/>
    </location>
</feature>
<dbReference type="CDD" id="cd22395">
    <property type="entry name" value="KH-I_AKAP1"/>
    <property type="match status" value="1"/>
</dbReference>
<dbReference type="InterPro" id="IPR004088">
    <property type="entry name" value="KH_dom_type_1"/>
</dbReference>
<dbReference type="InterPro" id="IPR050621">
    <property type="entry name" value="Tudor_domain_containing"/>
</dbReference>
<dbReference type="SMART" id="SM00322">
    <property type="entry name" value="KH"/>
    <property type="match status" value="1"/>
</dbReference>
<organism evidence="4 5">
    <name type="scientific">Cloeon dipterum</name>
    <dbReference type="NCBI Taxonomy" id="197152"/>
    <lineage>
        <taxon>Eukaryota</taxon>
        <taxon>Metazoa</taxon>
        <taxon>Ecdysozoa</taxon>
        <taxon>Arthropoda</taxon>
        <taxon>Hexapoda</taxon>
        <taxon>Insecta</taxon>
        <taxon>Pterygota</taxon>
        <taxon>Palaeoptera</taxon>
        <taxon>Ephemeroptera</taxon>
        <taxon>Pisciforma</taxon>
        <taxon>Baetidae</taxon>
        <taxon>Cloeon</taxon>
    </lineage>
</organism>
<dbReference type="Gene3D" id="2.30.30.140">
    <property type="match status" value="1"/>
</dbReference>
<reference evidence="4 5" key="1">
    <citation type="submission" date="2020-04" db="EMBL/GenBank/DDBJ databases">
        <authorList>
            <person name="Alioto T."/>
            <person name="Alioto T."/>
            <person name="Gomez Garrido J."/>
        </authorList>
    </citation>
    <scope>NUCLEOTIDE SEQUENCE [LARGE SCALE GENOMIC DNA]</scope>
</reference>
<name>A0A8S1D3V4_9INSE</name>
<protein>
    <recommendedName>
        <fullName evidence="3">Tudor domain-containing protein</fullName>
    </recommendedName>
</protein>
<evidence type="ECO:0000313" key="5">
    <source>
        <dbReference type="Proteomes" id="UP000494165"/>
    </source>
</evidence>
<feature type="region of interest" description="Disordered" evidence="2">
    <location>
        <begin position="119"/>
        <end position="329"/>
    </location>
</feature>
<dbReference type="Pfam" id="PF00567">
    <property type="entry name" value="TUDOR"/>
    <property type="match status" value="1"/>
</dbReference>
<dbReference type="InterPro" id="IPR047367">
    <property type="entry name" value="Tudor_AKAP1"/>
</dbReference>
<dbReference type="PANTHER" id="PTHR22948">
    <property type="entry name" value="TUDOR DOMAIN CONTAINING PROTEIN"/>
    <property type="match status" value="1"/>
</dbReference>
<dbReference type="GO" id="GO:0003723">
    <property type="term" value="F:RNA binding"/>
    <property type="evidence" value="ECO:0007669"/>
    <property type="project" value="UniProtKB-UniRule"/>
</dbReference>
<dbReference type="InterPro" id="IPR002999">
    <property type="entry name" value="Tudor"/>
</dbReference>
<feature type="compositionally biased region" description="Basic residues" evidence="2">
    <location>
        <begin position="202"/>
        <end position="212"/>
    </location>
</feature>
<feature type="compositionally biased region" description="Polar residues" evidence="2">
    <location>
        <begin position="235"/>
        <end position="247"/>
    </location>
</feature>
<accession>A0A8S1D3V4</accession>
<evidence type="ECO:0000259" key="3">
    <source>
        <dbReference type="PROSITE" id="PS50304"/>
    </source>
</evidence>
<dbReference type="SUPFAM" id="SSF54791">
    <property type="entry name" value="Eukaryotic type KH-domain (KH-domain type I)"/>
    <property type="match status" value="1"/>
</dbReference>
<dbReference type="Gene3D" id="3.30.1370.10">
    <property type="entry name" value="K Homology domain, type 1"/>
    <property type="match status" value="1"/>
</dbReference>
<dbReference type="InterPro" id="IPR035437">
    <property type="entry name" value="SNase_OB-fold_sf"/>
</dbReference>
<proteinExistence type="predicted"/>
<dbReference type="PROSITE" id="PS50084">
    <property type="entry name" value="KH_TYPE_1"/>
    <property type="match status" value="1"/>
</dbReference>
<sequence>MARFQVVKSVSVFAVARCAFVHQDVLSILWFRKRQRRHQTDPGGTPKDATISSTLEQQAQVPVQQLVEELQRQHFVQQLQQQLKPREVSSIPEEEEEELDDPEEVKIVLQEVEKLMSESAASVSVVDEPEEVQQQPPPPPEQEDEEIILDKAAEAPTEAVEEEAMASAACAATAEPVPMPAPAPVEPKKTEPQAEEAGAQPKKGKKTKGKKQPKQDQVEQIVQVMSKITVDVQPAQAQPRDSANHSPSEAMLASPSISHDSDSHSVNSNDSGKGGSDVTTNILEEDAEKGGKTRTRTSSRRASSCSIAGSEHNLDEVQSGGASSADRDDGQLQGQLVASAAACCVYDFYIPISLVGRLIGKHGCFVNQIKSETHSQIQVKKHFDVKYKIVSLTGSQVEIEKALSLIRKKFPKKKYPGFTMDQIGPEDLIQPAIPMTLRMYLVESINNDVILSSLVSAGHMFVQQPTHPTFPYLSQLIILMTEWYSKTEAPTLTYPKPTTICAAPSLGSWYRAEVVDVRTELSEEKQEETVCDIKFVDYGGYTTLPLSELRQIRHDFVLLPLQATECYLADVIWPDGDDGWGADAFNRVEDLTRNQVLQAQVVGYAENSVPYIRLYSSHTKSFSVNEVLAQENYAKLCIPY</sequence>